<reference evidence="2" key="1">
    <citation type="submission" date="2022-10" db="EMBL/GenBank/DDBJ databases">
        <authorList>
            <person name="Chen Y."/>
            <person name="Dougan E. K."/>
            <person name="Chan C."/>
            <person name="Rhodes N."/>
            <person name="Thang M."/>
        </authorList>
    </citation>
    <scope>NUCLEOTIDE SEQUENCE</scope>
</reference>
<evidence type="ECO:0000313" key="3">
    <source>
        <dbReference type="EMBL" id="CAL1129152.1"/>
    </source>
</evidence>
<feature type="compositionally biased region" description="Acidic residues" evidence="1">
    <location>
        <begin position="258"/>
        <end position="268"/>
    </location>
</feature>
<dbReference type="EMBL" id="CAMXCT010000224">
    <property type="protein sequence ID" value="CAI3975777.1"/>
    <property type="molecule type" value="Genomic_DNA"/>
</dbReference>
<name>A0A9P1BM03_9DINO</name>
<sequence length="524" mass="57364">MAAKWDVSGLVQESTSMASLVSARNDCPRMAASLVKQWLLKLKGATLSATDLVPLTQHLEQLTLPEGSKQSVLEAVDELVISGGNLQSSMKLTQMPQKHDFIHNYLTQNDWNTLHTQGLWAGVKTLVARLRKIGVNSCKEGIKRQVLAILVMIECQQRKMPPYEEIYELGDHFSQAFNASSYRCAQGVPSLAEYPENPEQVGPNFVSLAYPAGEPPVAKHLEDINYIAWNHIPLRDTSKLLKKNQKKKNGTRRRYKDECDDDDEDDDDDCQRAHILLKKAKELMNSDDGDLALALKAEKFKPKRFKALPSQSSFSFGSGAAGSAQASPTPSQVPMQFGLLLPGPDGSSLKLFFDLQVLLQDGGSHKYTWSNKGDAGLKPCLLCNVQAGPKGGDETLAEGLVCKLQNCNRCSKGDIVLLQGDMVQAAQVFAFVAVPGHVLCLLQYLDVENCNLETASANCTLSPTKDLVSVEYLEASDEMWYAEEVSVSCAATTTVDAAGIAVYANGAKTLFLYSLGMAIYSWLF</sequence>
<protein>
    <submittedName>
        <fullName evidence="2">Uncharacterized protein</fullName>
    </submittedName>
</protein>
<dbReference type="OrthoDB" id="416929at2759"/>
<evidence type="ECO:0000313" key="2">
    <source>
        <dbReference type="EMBL" id="CAI3975777.1"/>
    </source>
</evidence>
<feature type="region of interest" description="Disordered" evidence="1">
    <location>
        <begin position="243"/>
        <end position="268"/>
    </location>
</feature>
<dbReference type="Proteomes" id="UP001152797">
    <property type="component" value="Unassembled WGS sequence"/>
</dbReference>
<reference evidence="3" key="2">
    <citation type="submission" date="2024-04" db="EMBL/GenBank/DDBJ databases">
        <authorList>
            <person name="Chen Y."/>
            <person name="Shah S."/>
            <person name="Dougan E. K."/>
            <person name="Thang M."/>
            <person name="Chan C."/>
        </authorList>
    </citation>
    <scope>NUCLEOTIDE SEQUENCE [LARGE SCALE GENOMIC DNA]</scope>
</reference>
<organism evidence="2">
    <name type="scientific">Cladocopium goreaui</name>
    <dbReference type="NCBI Taxonomy" id="2562237"/>
    <lineage>
        <taxon>Eukaryota</taxon>
        <taxon>Sar</taxon>
        <taxon>Alveolata</taxon>
        <taxon>Dinophyceae</taxon>
        <taxon>Suessiales</taxon>
        <taxon>Symbiodiniaceae</taxon>
        <taxon>Cladocopium</taxon>
    </lineage>
</organism>
<accession>A0A9P1BM03</accession>
<evidence type="ECO:0000256" key="1">
    <source>
        <dbReference type="SAM" id="MobiDB-lite"/>
    </source>
</evidence>
<feature type="compositionally biased region" description="Basic residues" evidence="1">
    <location>
        <begin position="243"/>
        <end position="254"/>
    </location>
</feature>
<dbReference type="AlphaFoldDB" id="A0A9P1BM03"/>
<dbReference type="EMBL" id="CAMXCT030000224">
    <property type="protein sequence ID" value="CAL4763089.1"/>
    <property type="molecule type" value="Genomic_DNA"/>
</dbReference>
<gene>
    <name evidence="2" type="ORF">C1SCF055_LOCUS4058</name>
</gene>
<proteinExistence type="predicted"/>
<dbReference type="EMBL" id="CAMXCT020000224">
    <property type="protein sequence ID" value="CAL1129152.1"/>
    <property type="molecule type" value="Genomic_DNA"/>
</dbReference>
<comment type="caution">
    <text evidence="2">The sequence shown here is derived from an EMBL/GenBank/DDBJ whole genome shotgun (WGS) entry which is preliminary data.</text>
</comment>
<evidence type="ECO:0000313" key="4">
    <source>
        <dbReference type="Proteomes" id="UP001152797"/>
    </source>
</evidence>
<keyword evidence="4" id="KW-1185">Reference proteome</keyword>